<dbReference type="InterPro" id="IPR017780">
    <property type="entry name" value="ABC_transptr_urea_ATP-bd_UrtE"/>
</dbReference>
<comment type="caution">
    <text evidence="7">The sequence shown here is derived from an EMBL/GenBank/DDBJ whole genome shotgun (WGS) entry which is preliminary data.</text>
</comment>
<dbReference type="AlphaFoldDB" id="A0A0G9K7E4"/>
<evidence type="ECO:0000256" key="2">
    <source>
        <dbReference type="ARBA" id="ARBA00022448"/>
    </source>
</evidence>
<gene>
    <name evidence="7" type="ORF">AA20_02565</name>
</gene>
<dbReference type="EMBL" id="JAIQ01000059">
    <property type="protein sequence ID" value="KLE01685.1"/>
    <property type="molecule type" value="Genomic_DNA"/>
</dbReference>
<dbReference type="SMART" id="SM00382">
    <property type="entry name" value="AAA"/>
    <property type="match status" value="1"/>
</dbReference>
<dbReference type="InterPro" id="IPR003593">
    <property type="entry name" value="AAA+_ATPase"/>
</dbReference>
<dbReference type="GO" id="GO:0005524">
    <property type="term" value="F:ATP binding"/>
    <property type="evidence" value="ECO:0007669"/>
    <property type="project" value="UniProtKB-KW"/>
</dbReference>
<dbReference type="GO" id="GO:0015807">
    <property type="term" value="P:L-amino acid transport"/>
    <property type="evidence" value="ECO:0007669"/>
    <property type="project" value="TreeGrafter"/>
</dbReference>
<dbReference type="PATRIC" id="fig|1447256.3.peg.490"/>
<evidence type="ECO:0000256" key="4">
    <source>
        <dbReference type="ARBA" id="ARBA00022840"/>
    </source>
</evidence>
<dbReference type="SUPFAM" id="SSF52540">
    <property type="entry name" value="P-loop containing nucleoside triphosphate hydrolases"/>
    <property type="match status" value="1"/>
</dbReference>
<dbReference type="Pfam" id="PF00005">
    <property type="entry name" value="ABC_tran"/>
    <property type="match status" value="1"/>
</dbReference>
<reference evidence="7 8" key="1">
    <citation type="submission" date="2014-01" db="EMBL/GenBank/DDBJ databases">
        <title>Development of a Comparative Genomic Fingerprinting Assay for High Resolution Genotyping of Arcobacter butzleri.</title>
        <authorList>
            <person name="Webb A.L."/>
            <person name="Inglis G.D."/>
            <person name="Kruczkiewicz P."/>
            <person name="Selinger L.B."/>
            <person name="Taboada E.N."/>
        </authorList>
    </citation>
    <scope>NUCLEOTIDE SEQUENCE [LARGE SCALE GENOMIC DNA]</scope>
    <source>
        <strain evidence="7 8">L348</strain>
    </source>
</reference>
<dbReference type="InterPro" id="IPR052156">
    <property type="entry name" value="BCAA_Transport_ATP-bd_LivF"/>
</dbReference>
<dbReference type="GO" id="GO:0015658">
    <property type="term" value="F:branched-chain amino acid transmembrane transporter activity"/>
    <property type="evidence" value="ECO:0007669"/>
    <property type="project" value="TreeGrafter"/>
</dbReference>
<sequence>MLKINKVNQYYGQSHTLWDLNLEFKKGRCTCVMGRNGVGKTTLSKVIMGLLPIKDGGLIYNDQDISKFSDHKRASIAIGYVPQGREIFSQLTVLENLQIGVMSNRHKIKKVPSKIYDLFPVLKDMQKRKGGDLSGGQQQQLAIARALCIDPDFLILDEPSEGIQPNIVAQIGQVIDYLTKEEQITVMLVEQKLPFARRHGDDFYVLDRGSVVANGEIGQLSDEIIRKYMSV</sequence>
<dbReference type="RefSeq" id="WP_046996265.1">
    <property type="nucleotide sequence ID" value="NZ_JAIQ01000059.1"/>
</dbReference>
<dbReference type="Gene3D" id="3.40.50.300">
    <property type="entry name" value="P-loop containing nucleotide triphosphate hydrolases"/>
    <property type="match status" value="1"/>
</dbReference>
<organism evidence="7 8">
    <name type="scientific">Aliarcobacter butzleri L348</name>
    <dbReference type="NCBI Taxonomy" id="1447256"/>
    <lineage>
        <taxon>Bacteria</taxon>
        <taxon>Pseudomonadati</taxon>
        <taxon>Campylobacterota</taxon>
        <taxon>Epsilonproteobacteria</taxon>
        <taxon>Campylobacterales</taxon>
        <taxon>Arcobacteraceae</taxon>
        <taxon>Aliarcobacter</taxon>
    </lineage>
</organism>
<keyword evidence="4 7" id="KW-0067">ATP-binding</keyword>
<evidence type="ECO:0000256" key="1">
    <source>
        <dbReference type="ARBA" id="ARBA00005417"/>
    </source>
</evidence>
<protein>
    <submittedName>
        <fullName evidence="7">Urea ABC transporter ATP-binding protein</fullName>
    </submittedName>
</protein>
<evidence type="ECO:0000313" key="7">
    <source>
        <dbReference type="EMBL" id="KLE01685.1"/>
    </source>
</evidence>
<evidence type="ECO:0000259" key="6">
    <source>
        <dbReference type="PROSITE" id="PS50893"/>
    </source>
</evidence>
<accession>A0A0G9K7E4</accession>
<dbReference type="PANTHER" id="PTHR43820:SF5">
    <property type="entry name" value="HIGH-AFFINITY BRANCHED-CHAIN AMINO ACID TRANSPORT ATP-BINDING PROTEIN"/>
    <property type="match status" value="1"/>
</dbReference>
<keyword evidence="3" id="KW-0547">Nucleotide-binding</keyword>
<evidence type="ECO:0000313" key="8">
    <source>
        <dbReference type="Proteomes" id="UP000035514"/>
    </source>
</evidence>
<comment type="similarity">
    <text evidence="1">Belongs to the ABC transporter superfamily.</text>
</comment>
<keyword evidence="2" id="KW-0813">Transport</keyword>
<dbReference type="InterPro" id="IPR027417">
    <property type="entry name" value="P-loop_NTPase"/>
</dbReference>
<dbReference type="PANTHER" id="PTHR43820">
    <property type="entry name" value="HIGH-AFFINITY BRANCHED-CHAIN AMINO ACID TRANSPORT ATP-BINDING PROTEIN LIVF"/>
    <property type="match status" value="1"/>
</dbReference>
<feature type="domain" description="ABC transporter" evidence="6">
    <location>
        <begin position="2"/>
        <end position="231"/>
    </location>
</feature>
<proteinExistence type="inferred from homology"/>
<dbReference type="Proteomes" id="UP000035514">
    <property type="component" value="Unassembled WGS sequence"/>
</dbReference>
<evidence type="ECO:0000256" key="5">
    <source>
        <dbReference type="ARBA" id="ARBA00022970"/>
    </source>
</evidence>
<dbReference type="CDD" id="cd03224">
    <property type="entry name" value="ABC_TM1139_LivF_branched"/>
    <property type="match status" value="1"/>
</dbReference>
<evidence type="ECO:0000256" key="3">
    <source>
        <dbReference type="ARBA" id="ARBA00022741"/>
    </source>
</evidence>
<dbReference type="PROSITE" id="PS50893">
    <property type="entry name" value="ABC_TRANSPORTER_2"/>
    <property type="match status" value="1"/>
</dbReference>
<name>A0A0G9K7E4_9BACT</name>
<keyword evidence="5" id="KW-0029">Amino-acid transport</keyword>
<dbReference type="NCBIfam" id="TIGR03410">
    <property type="entry name" value="urea_trans_UrtE"/>
    <property type="match status" value="1"/>
</dbReference>
<dbReference type="GO" id="GO:0016887">
    <property type="term" value="F:ATP hydrolysis activity"/>
    <property type="evidence" value="ECO:0007669"/>
    <property type="project" value="InterPro"/>
</dbReference>
<dbReference type="InterPro" id="IPR003439">
    <property type="entry name" value="ABC_transporter-like_ATP-bd"/>
</dbReference>